<accession>A0A8J2ZWF4</accession>
<dbReference type="Proteomes" id="UP000656813">
    <property type="component" value="Unassembled WGS sequence"/>
</dbReference>
<dbReference type="RefSeq" id="WP_188497365.1">
    <property type="nucleotide sequence ID" value="NZ_BMFV01000014.1"/>
</dbReference>
<protein>
    <submittedName>
        <fullName evidence="2">Uncharacterized protein</fullName>
    </submittedName>
</protein>
<evidence type="ECO:0000313" key="3">
    <source>
        <dbReference type="Proteomes" id="UP000656813"/>
    </source>
</evidence>
<reference evidence="2" key="1">
    <citation type="journal article" date="2014" name="Int. J. Syst. Evol. Microbiol.">
        <title>Complete genome sequence of Corynebacterium casei LMG S-19264T (=DSM 44701T), isolated from a smear-ripened cheese.</title>
        <authorList>
            <consortium name="US DOE Joint Genome Institute (JGI-PGF)"/>
            <person name="Walter F."/>
            <person name="Albersmeier A."/>
            <person name="Kalinowski J."/>
            <person name="Ruckert C."/>
        </authorList>
    </citation>
    <scope>NUCLEOTIDE SEQUENCE</scope>
    <source>
        <strain evidence="2">CGMCC 1.12777</strain>
    </source>
</reference>
<name>A0A8J2ZWF4_9BACL</name>
<sequence length="176" mass="20163">MVVVLLIFSLCLHLVAFYLITILVQRMNQMKGEQPIMDDETLAVAMEQYLEEIRHENDILIERIQSLELTSKAHDHKKKMTSDEAKLKEKETVETLKGDINPVKQQMKKSFDEVLLEAAPLPTSQIQDQVEQSTEAKILQLHQKGQKIEAIAKQLNLGKGEVELTINIFKKKEKGQ</sequence>
<reference evidence="2" key="2">
    <citation type="submission" date="2020-09" db="EMBL/GenBank/DDBJ databases">
        <authorList>
            <person name="Sun Q."/>
            <person name="Zhou Y."/>
        </authorList>
    </citation>
    <scope>NUCLEOTIDE SEQUENCE</scope>
    <source>
        <strain evidence="2">CGMCC 1.12777</strain>
    </source>
</reference>
<keyword evidence="1" id="KW-0472">Membrane</keyword>
<comment type="caution">
    <text evidence="2">The sequence shown here is derived from an EMBL/GenBank/DDBJ whole genome shotgun (WGS) entry which is preliminary data.</text>
</comment>
<dbReference type="EMBL" id="BMFV01000014">
    <property type="protein sequence ID" value="GGH82138.1"/>
    <property type="molecule type" value="Genomic_DNA"/>
</dbReference>
<organism evidence="2 3">
    <name type="scientific">Pullulanibacillus pueri</name>
    <dbReference type="NCBI Taxonomy" id="1437324"/>
    <lineage>
        <taxon>Bacteria</taxon>
        <taxon>Bacillati</taxon>
        <taxon>Bacillota</taxon>
        <taxon>Bacilli</taxon>
        <taxon>Bacillales</taxon>
        <taxon>Sporolactobacillaceae</taxon>
        <taxon>Pullulanibacillus</taxon>
    </lineage>
</organism>
<dbReference type="InterPro" id="IPR046118">
    <property type="entry name" value="DUF6115"/>
</dbReference>
<dbReference type="Pfam" id="PF19610">
    <property type="entry name" value="DUF6115"/>
    <property type="match status" value="1"/>
</dbReference>
<keyword evidence="1" id="KW-0812">Transmembrane</keyword>
<proteinExistence type="predicted"/>
<keyword evidence="1" id="KW-1133">Transmembrane helix</keyword>
<gene>
    <name evidence="2" type="ORF">GCM10007096_21080</name>
</gene>
<feature type="transmembrane region" description="Helical" evidence="1">
    <location>
        <begin position="6"/>
        <end position="24"/>
    </location>
</feature>
<dbReference type="AlphaFoldDB" id="A0A8J2ZWF4"/>
<evidence type="ECO:0000256" key="1">
    <source>
        <dbReference type="SAM" id="Phobius"/>
    </source>
</evidence>
<keyword evidence="3" id="KW-1185">Reference proteome</keyword>
<evidence type="ECO:0000313" key="2">
    <source>
        <dbReference type="EMBL" id="GGH82138.1"/>
    </source>
</evidence>